<keyword evidence="1" id="KW-0812">Transmembrane</keyword>
<gene>
    <name evidence="2" type="ORF">POL68_31010</name>
</gene>
<dbReference type="Gene3D" id="3.30.700.10">
    <property type="entry name" value="Glycoprotein, Type 4 Pilin"/>
    <property type="match status" value="1"/>
</dbReference>
<comment type="caution">
    <text evidence="2">The sequence shown here is derived from an EMBL/GenBank/DDBJ whole genome shotgun (WGS) entry which is preliminary data.</text>
</comment>
<protein>
    <submittedName>
        <fullName evidence="2">Pili assembly chaperone</fullName>
    </submittedName>
</protein>
<reference evidence="2 3" key="1">
    <citation type="submission" date="2022-11" db="EMBL/GenBank/DDBJ databases">
        <title>Minimal conservation of predation-associated metabolite biosynthetic gene clusters underscores biosynthetic potential of Myxococcota including descriptions for ten novel species: Archangium lansinium sp. nov., Myxococcus landrumus sp. nov., Nannocystis bai.</title>
        <authorList>
            <person name="Ahearne A."/>
            <person name="Stevens C."/>
            <person name="Dowd S."/>
        </authorList>
    </citation>
    <scope>NUCLEOTIDE SEQUENCE [LARGE SCALE GENOMIC DNA]</scope>
    <source>
        <strain evidence="2 3">NCWAL01</strain>
    </source>
</reference>
<dbReference type="Proteomes" id="UP001221838">
    <property type="component" value="Unassembled WGS sequence"/>
</dbReference>
<proteinExistence type="predicted"/>
<dbReference type="InterPro" id="IPR028188">
    <property type="entry name" value="Pilin_PilA"/>
</dbReference>
<evidence type="ECO:0000256" key="1">
    <source>
        <dbReference type="SAM" id="Phobius"/>
    </source>
</evidence>
<sequence>MISSGRRGFTFVEGLIVLSMTAVLAAIAVPTLLRAQARAKHSEVITNLKSLHASLTAQPVKPASIHADGFALPRGNRYSYHAGTPCTSWEDRSTRWPIGHETDDCIGVDTYARPFLPELFTPVEVAAAQWDLDGTVNGMTTGPGFFGSELSWDYIVAAAGDRDYDLSDVADTWWITSAEGLLFAPCQNSPVPFSVVAGEPFLVHDDVECDF</sequence>
<dbReference type="RefSeq" id="WP_272143080.1">
    <property type="nucleotide sequence ID" value="NZ_JAQNDM010000002.1"/>
</dbReference>
<dbReference type="EMBL" id="JAQNDM010000002">
    <property type="protein sequence ID" value="MDC0712933.1"/>
    <property type="molecule type" value="Genomic_DNA"/>
</dbReference>
<evidence type="ECO:0000313" key="3">
    <source>
        <dbReference type="Proteomes" id="UP001221838"/>
    </source>
</evidence>
<keyword evidence="1" id="KW-0472">Membrane</keyword>
<dbReference type="Pfam" id="PF14245">
    <property type="entry name" value="Pilin_PilA"/>
    <property type="match status" value="1"/>
</dbReference>
<dbReference type="SUPFAM" id="SSF54523">
    <property type="entry name" value="Pili subunits"/>
    <property type="match status" value="1"/>
</dbReference>
<name>A0ABT5DIH0_9BACT</name>
<evidence type="ECO:0000313" key="2">
    <source>
        <dbReference type="EMBL" id="MDC0712933.1"/>
    </source>
</evidence>
<feature type="transmembrane region" description="Helical" evidence="1">
    <location>
        <begin position="12"/>
        <end position="33"/>
    </location>
</feature>
<accession>A0ABT5DIH0</accession>
<keyword evidence="3" id="KW-1185">Reference proteome</keyword>
<keyword evidence="1" id="KW-1133">Transmembrane helix</keyword>
<organism evidence="2 3">
    <name type="scientific">Stigmatella ashevillensis</name>
    <dbReference type="NCBI Taxonomy" id="2995309"/>
    <lineage>
        <taxon>Bacteria</taxon>
        <taxon>Pseudomonadati</taxon>
        <taxon>Myxococcota</taxon>
        <taxon>Myxococcia</taxon>
        <taxon>Myxococcales</taxon>
        <taxon>Cystobacterineae</taxon>
        <taxon>Archangiaceae</taxon>
        <taxon>Stigmatella</taxon>
    </lineage>
</organism>
<dbReference type="InterPro" id="IPR045584">
    <property type="entry name" value="Pilin-like"/>
</dbReference>